<dbReference type="AlphaFoldDB" id="A0A7J5TVH3"/>
<gene>
    <name evidence="1" type="ORF">F5984_20585</name>
</gene>
<reference evidence="1 2" key="1">
    <citation type="submission" date="2019-10" db="EMBL/GenBank/DDBJ databases">
        <title>Rudanella paleaurantiibacter sp. nov., isolated from sludge.</title>
        <authorList>
            <person name="Xu S.Q."/>
        </authorList>
    </citation>
    <scope>NUCLEOTIDE SEQUENCE [LARGE SCALE GENOMIC DNA]</scope>
    <source>
        <strain evidence="1 2">HX-22-17</strain>
    </source>
</reference>
<keyword evidence="2" id="KW-1185">Reference proteome</keyword>
<dbReference type="RefSeq" id="WP_152126091.1">
    <property type="nucleotide sequence ID" value="NZ_WELI01000009.1"/>
</dbReference>
<comment type="caution">
    <text evidence="1">The sequence shown here is derived from an EMBL/GenBank/DDBJ whole genome shotgun (WGS) entry which is preliminary data.</text>
</comment>
<accession>A0A7J5TVH3</accession>
<dbReference type="Proteomes" id="UP000488299">
    <property type="component" value="Unassembled WGS sequence"/>
</dbReference>
<organism evidence="1 2">
    <name type="scientific">Rudanella paleaurantiibacter</name>
    <dbReference type="NCBI Taxonomy" id="2614655"/>
    <lineage>
        <taxon>Bacteria</taxon>
        <taxon>Pseudomonadati</taxon>
        <taxon>Bacteroidota</taxon>
        <taxon>Cytophagia</taxon>
        <taxon>Cytophagales</taxon>
        <taxon>Cytophagaceae</taxon>
        <taxon>Rudanella</taxon>
    </lineage>
</organism>
<evidence type="ECO:0000313" key="1">
    <source>
        <dbReference type="EMBL" id="KAB7728145.1"/>
    </source>
</evidence>
<proteinExistence type="predicted"/>
<sequence>MPIDRKKYHPQWEKISRFVRLIRARWHCEACGVRNYAVGRWEEGKWVPLRGNATADELGRGHCSYRQARNYVAAYNADAADAGVAKLSVVILTTAHLDHDTANNDLENLKALCQNCHLKHDRKDNAEKRKYGKTGRFYNQIRLHF</sequence>
<protein>
    <recommendedName>
        <fullName evidence="3">HNH endonuclease</fullName>
    </recommendedName>
</protein>
<evidence type="ECO:0000313" key="2">
    <source>
        <dbReference type="Proteomes" id="UP000488299"/>
    </source>
</evidence>
<dbReference type="EMBL" id="WELI01000009">
    <property type="protein sequence ID" value="KAB7728145.1"/>
    <property type="molecule type" value="Genomic_DNA"/>
</dbReference>
<name>A0A7J5TVH3_9BACT</name>
<evidence type="ECO:0008006" key="3">
    <source>
        <dbReference type="Google" id="ProtNLM"/>
    </source>
</evidence>